<evidence type="ECO:0000313" key="8">
    <source>
        <dbReference type="EMBL" id="KGL80404.1"/>
    </source>
</evidence>
<evidence type="ECO:0000256" key="1">
    <source>
        <dbReference type="ARBA" id="ARBA00004370"/>
    </source>
</evidence>
<keyword evidence="3 6" id="KW-0472">Membrane</keyword>
<dbReference type="STRING" id="94827.A0A099ZDB5"/>
<dbReference type="GO" id="GO:0005886">
    <property type="term" value="C:plasma membrane"/>
    <property type="evidence" value="ECO:0007669"/>
    <property type="project" value="TreeGrafter"/>
</dbReference>
<dbReference type="Pfam" id="PF07502">
    <property type="entry name" value="MANEC"/>
    <property type="match status" value="1"/>
</dbReference>
<dbReference type="SMART" id="SM00765">
    <property type="entry name" value="MANEC"/>
    <property type="match status" value="1"/>
</dbReference>
<accession>A0A099ZDB5</accession>
<dbReference type="PANTHER" id="PTHR46750:SF2">
    <property type="entry name" value="MANSC DOMAIN-CONTAINING PROTEIN 4"/>
    <property type="match status" value="1"/>
</dbReference>
<feature type="non-terminal residue" evidence="8">
    <location>
        <position position="317"/>
    </location>
</feature>
<reference evidence="8 9" key="1">
    <citation type="submission" date="2014-06" db="EMBL/GenBank/DDBJ databases">
        <title>Genome evolution of avian class.</title>
        <authorList>
            <person name="Zhang G."/>
            <person name="Li C."/>
        </authorList>
    </citation>
    <scope>NUCLEOTIDE SEQUENCE [LARGE SCALE GENOMIC DNA]</scope>
    <source>
        <strain evidence="8">BGI_N309</strain>
    </source>
</reference>
<feature type="region of interest" description="Disordered" evidence="5">
    <location>
        <begin position="237"/>
        <end position="262"/>
    </location>
</feature>
<feature type="non-terminal residue" evidence="8">
    <location>
        <position position="1"/>
    </location>
</feature>
<keyword evidence="4" id="KW-0325">Glycoprotein</keyword>
<dbReference type="GO" id="GO:0060429">
    <property type="term" value="P:epithelium development"/>
    <property type="evidence" value="ECO:0007669"/>
    <property type="project" value="TreeGrafter"/>
</dbReference>
<keyword evidence="2" id="KW-0732">Signal</keyword>
<dbReference type="GO" id="GO:0004867">
    <property type="term" value="F:serine-type endopeptidase inhibitor activity"/>
    <property type="evidence" value="ECO:0007669"/>
    <property type="project" value="TreeGrafter"/>
</dbReference>
<keyword evidence="9" id="KW-1185">Reference proteome</keyword>
<evidence type="ECO:0000256" key="4">
    <source>
        <dbReference type="ARBA" id="ARBA00023180"/>
    </source>
</evidence>
<dbReference type="Proteomes" id="UP000053641">
    <property type="component" value="Unassembled WGS sequence"/>
</dbReference>
<dbReference type="PROSITE" id="PS50986">
    <property type="entry name" value="MANSC"/>
    <property type="match status" value="1"/>
</dbReference>
<keyword evidence="6" id="KW-1133">Transmembrane helix</keyword>
<gene>
    <name evidence="8" type="ORF">N309_02145</name>
</gene>
<evidence type="ECO:0000256" key="2">
    <source>
        <dbReference type="ARBA" id="ARBA00022729"/>
    </source>
</evidence>
<evidence type="ECO:0000256" key="6">
    <source>
        <dbReference type="SAM" id="Phobius"/>
    </source>
</evidence>
<feature type="transmembrane region" description="Helical" evidence="6">
    <location>
        <begin position="280"/>
        <end position="304"/>
    </location>
</feature>
<dbReference type="AlphaFoldDB" id="A0A099ZDB5"/>
<sequence>VLLVLGWAMESSSLCSPTAFYKNCWIRQFPGLLIDLQESQRRGAQVLKIYSEVSSQQCSRTCCLLKNVSCNLAVFYHGAPQENRNCLHMSCPALESCILKARINTILYNITAGIDPDLLIFEKLTPKEPNTRSLLNKNEKQSSTKIPELERCQQNNVTSSYLLPQNPSSTTSHGLIDPFSTSLVVQKTEVTTLPRQETFLLDDPFAKMTSTTSVSTRSLTSSDQRTVPSTLITRSPETLSHVPTSPRLNSSKQHFNDTKGYSGRNYTSENEAPAWEAVALGVWLIAVVLCSSLIFLCCCTVVLASGCCRKRRGQYKP</sequence>
<dbReference type="GO" id="GO:0030198">
    <property type="term" value="P:extracellular matrix organization"/>
    <property type="evidence" value="ECO:0007669"/>
    <property type="project" value="TreeGrafter"/>
</dbReference>
<feature type="domain" description="MANSC" evidence="7">
    <location>
        <begin position="28"/>
        <end position="108"/>
    </location>
</feature>
<dbReference type="PANTHER" id="PTHR46750">
    <property type="entry name" value="KUNITZ-TYPE PROTEASE INHIBITOR 1"/>
    <property type="match status" value="1"/>
</dbReference>
<feature type="compositionally biased region" description="Polar residues" evidence="5">
    <location>
        <begin position="237"/>
        <end position="253"/>
    </location>
</feature>
<dbReference type="EMBL" id="KL893130">
    <property type="protein sequence ID" value="KGL80404.1"/>
    <property type="molecule type" value="Genomic_DNA"/>
</dbReference>
<dbReference type="GO" id="GO:0008544">
    <property type="term" value="P:epidermis development"/>
    <property type="evidence" value="ECO:0007669"/>
    <property type="project" value="TreeGrafter"/>
</dbReference>
<keyword evidence="6" id="KW-0812">Transmembrane</keyword>
<evidence type="ECO:0000256" key="5">
    <source>
        <dbReference type="SAM" id="MobiDB-lite"/>
    </source>
</evidence>
<name>A0A099ZDB5_TINGU</name>
<evidence type="ECO:0000313" key="9">
    <source>
        <dbReference type="Proteomes" id="UP000053641"/>
    </source>
</evidence>
<evidence type="ECO:0000256" key="3">
    <source>
        <dbReference type="ARBA" id="ARBA00023136"/>
    </source>
</evidence>
<organism evidence="8 9">
    <name type="scientific">Tinamus guttatus</name>
    <name type="common">White-throated tinamou</name>
    <dbReference type="NCBI Taxonomy" id="94827"/>
    <lineage>
        <taxon>Eukaryota</taxon>
        <taxon>Metazoa</taxon>
        <taxon>Chordata</taxon>
        <taxon>Craniata</taxon>
        <taxon>Vertebrata</taxon>
        <taxon>Euteleostomi</taxon>
        <taxon>Archelosauria</taxon>
        <taxon>Archosauria</taxon>
        <taxon>Dinosauria</taxon>
        <taxon>Saurischia</taxon>
        <taxon>Theropoda</taxon>
        <taxon>Coelurosauria</taxon>
        <taxon>Aves</taxon>
        <taxon>Palaeognathae</taxon>
        <taxon>Tinamiformes</taxon>
        <taxon>Tinamidae</taxon>
        <taxon>Tinamus</taxon>
    </lineage>
</organism>
<dbReference type="InterPro" id="IPR013980">
    <property type="entry name" value="MANSC_dom"/>
</dbReference>
<comment type="subcellular location">
    <subcellularLocation>
        <location evidence="1">Membrane</location>
    </subcellularLocation>
</comment>
<proteinExistence type="predicted"/>
<dbReference type="InterPro" id="IPR011106">
    <property type="entry name" value="MANSC_N"/>
</dbReference>
<protein>
    <submittedName>
        <fullName evidence="8">MANSC domain-containing protein 4</fullName>
    </submittedName>
</protein>
<evidence type="ECO:0000259" key="7">
    <source>
        <dbReference type="PROSITE" id="PS50986"/>
    </source>
</evidence>